<dbReference type="PROSITE" id="PS50088">
    <property type="entry name" value="ANK_REPEAT"/>
    <property type="match status" value="2"/>
</dbReference>
<dbReference type="EMBL" id="JASJQH010007008">
    <property type="protein sequence ID" value="KAK9720606.1"/>
    <property type="molecule type" value="Genomic_DNA"/>
</dbReference>
<dbReference type="CDD" id="cd15473">
    <property type="entry name" value="Myo5p-like_CBD_DIL_ANK"/>
    <property type="match status" value="1"/>
</dbReference>
<sequence length="814" mass="92414">MEVDTGITCRQMYTASDFKLNDFAKKPSTTAYSSEPDYSSSSSSYEENRMSSTSSTGPRTPDCDNRMELWSCSTEDEDDFEPIEKFSPPKFDKNGLLGLQRPLNKLSLSIDSTATSPNFDSHILSSPTSTNQHIESDPFEVEEDILAQTYLTRAQKSEKLTKILRTASSNGDSKRVKRLLDIAREYIDVDGQDEDGTTPLIYSACWGYLEVAYTLLEAGADPNAQDKSGWTALMWATNNHHDGIVATLIDHGASTASKSSKGRTVMDFVNHGLDSDSFQNQRILEILTDPRDGAGSSGSNRESGYYTSSRADIESVISESDILFKMTLDRAKGNDGDLTDFRFSDYGDFEDETEFSWDNIQPDQMFVITHDNLDFLLEKIITNMKPSYSREHKFIPANILFLAARYAVLLGGPDLLDAMMNQSFEKILETVQKNCQDMSFLAFWLSNCTLLLYYLKRDPNLVTVTVEFQLGLSELIHELYQKFVRNVTQRIEEVLEPAMLVHDALPGMEDIKFVGEKRNFLFSGKKAFTPPPSPRTSRFSIRRKSRFSSPRGSSPRIKPATPKTVTSILSSTLIVLQSYEVHPIIIHYALNQIFYYISAEMFNRLMITKEYCCRIKAMQIRMNISTIEDWVHSNRLPQVLIQHFQSLIQLLQLLQCISGLTDLTELLVTIKELSGLNLLQFYRISSNYRYEVGESSIPEEVSQYLEQVVRDTCDFNARTSTEIDREGHRTPKVREEVIDILPTSEYGQSTGTSQQSGDMEELMDPTHLLPFAIPTSSEMLNGWGRSEKEYVPYIPDSFFVELDGELQERFEGQY</sequence>
<dbReference type="PANTHER" id="PTHR16027">
    <property type="entry name" value="DILUTE DOMAIN-CONTAINING PROTEIN YPR089W"/>
    <property type="match status" value="1"/>
</dbReference>
<dbReference type="Proteomes" id="UP001479436">
    <property type="component" value="Unassembled WGS sequence"/>
</dbReference>
<keyword evidence="1" id="KW-0040">ANK repeat</keyword>
<dbReference type="Gene3D" id="1.25.40.20">
    <property type="entry name" value="Ankyrin repeat-containing domain"/>
    <property type="match status" value="1"/>
</dbReference>
<evidence type="ECO:0000256" key="2">
    <source>
        <dbReference type="SAM" id="MobiDB-lite"/>
    </source>
</evidence>
<feature type="compositionally biased region" description="Low complexity" evidence="2">
    <location>
        <begin position="32"/>
        <end position="55"/>
    </location>
</feature>
<comment type="caution">
    <text evidence="4">The sequence shown here is derived from an EMBL/GenBank/DDBJ whole genome shotgun (WGS) entry which is preliminary data.</text>
</comment>
<dbReference type="PROSITE" id="PS50297">
    <property type="entry name" value="ANK_REP_REGION"/>
    <property type="match status" value="1"/>
</dbReference>
<dbReference type="SMART" id="SM01132">
    <property type="entry name" value="DIL"/>
    <property type="match status" value="1"/>
</dbReference>
<dbReference type="PROSITE" id="PS51126">
    <property type="entry name" value="DILUTE"/>
    <property type="match status" value="1"/>
</dbReference>
<feature type="repeat" description="ANK" evidence="1">
    <location>
        <begin position="195"/>
        <end position="227"/>
    </location>
</feature>
<evidence type="ECO:0000256" key="1">
    <source>
        <dbReference type="PROSITE-ProRule" id="PRU00023"/>
    </source>
</evidence>
<evidence type="ECO:0000259" key="3">
    <source>
        <dbReference type="PROSITE" id="PS51126"/>
    </source>
</evidence>
<dbReference type="InterPro" id="IPR002110">
    <property type="entry name" value="Ankyrin_rpt"/>
</dbReference>
<dbReference type="SUPFAM" id="SSF48403">
    <property type="entry name" value="Ankyrin repeat"/>
    <property type="match status" value="1"/>
</dbReference>
<dbReference type="InterPro" id="IPR002710">
    <property type="entry name" value="Dilute_dom"/>
</dbReference>
<evidence type="ECO:0000313" key="5">
    <source>
        <dbReference type="Proteomes" id="UP001479436"/>
    </source>
</evidence>
<proteinExistence type="predicted"/>
<organism evidence="4 5">
    <name type="scientific">Basidiobolus ranarum</name>
    <dbReference type="NCBI Taxonomy" id="34480"/>
    <lineage>
        <taxon>Eukaryota</taxon>
        <taxon>Fungi</taxon>
        <taxon>Fungi incertae sedis</taxon>
        <taxon>Zoopagomycota</taxon>
        <taxon>Entomophthoromycotina</taxon>
        <taxon>Basidiobolomycetes</taxon>
        <taxon>Basidiobolales</taxon>
        <taxon>Basidiobolaceae</taxon>
        <taxon>Basidiobolus</taxon>
    </lineage>
</organism>
<dbReference type="InterPro" id="IPR037986">
    <property type="entry name" value="Myo5p-like_CBD_DIL"/>
</dbReference>
<dbReference type="InterPro" id="IPR052072">
    <property type="entry name" value="Vascular_dev_regulator"/>
</dbReference>
<dbReference type="Pfam" id="PF12796">
    <property type="entry name" value="Ank_2"/>
    <property type="match status" value="1"/>
</dbReference>
<dbReference type="InterPro" id="IPR036770">
    <property type="entry name" value="Ankyrin_rpt-contain_sf"/>
</dbReference>
<feature type="domain" description="Dilute" evidence="3">
    <location>
        <begin position="425"/>
        <end position="711"/>
    </location>
</feature>
<feature type="region of interest" description="Disordered" evidence="2">
    <location>
        <begin position="26"/>
        <end position="66"/>
    </location>
</feature>
<accession>A0ABR2W573</accession>
<feature type="compositionally biased region" description="Low complexity" evidence="2">
    <location>
        <begin position="547"/>
        <end position="556"/>
    </location>
</feature>
<dbReference type="PANTHER" id="PTHR16027:SF6">
    <property type="entry name" value="DILUTE DOMAIN-CONTAINING PROTEIN"/>
    <property type="match status" value="1"/>
</dbReference>
<evidence type="ECO:0000313" key="4">
    <source>
        <dbReference type="EMBL" id="KAK9720606.1"/>
    </source>
</evidence>
<feature type="region of interest" description="Disordered" evidence="2">
    <location>
        <begin position="529"/>
        <end position="561"/>
    </location>
</feature>
<name>A0ABR2W573_9FUNG</name>
<dbReference type="Pfam" id="PF00023">
    <property type="entry name" value="Ank"/>
    <property type="match status" value="1"/>
</dbReference>
<dbReference type="Pfam" id="PF01843">
    <property type="entry name" value="DIL"/>
    <property type="match status" value="1"/>
</dbReference>
<reference evidence="4 5" key="1">
    <citation type="submission" date="2023-04" db="EMBL/GenBank/DDBJ databases">
        <title>Genome of Basidiobolus ranarum AG-B5.</title>
        <authorList>
            <person name="Stajich J.E."/>
            <person name="Carter-House D."/>
            <person name="Gryganskyi A."/>
        </authorList>
    </citation>
    <scope>NUCLEOTIDE SEQUENCE [LARGE SCALE GENOMIC DNA]</scope>
    <source>
        <strain evidence="4 5">AG-B5</strain>
    </source>
</reference>
<gene>
    <name evidence="4" type="ORF">K7432_004042</name>
</gene>
<dbReference type="SMART" id="SM00248">
    <property type="entry name" value="ANK"/>
    <property type="match status" value="2"/>
</dbReference>
<feature type="repeat" description="ANK" evidence="1">
    <location>
        <begin position="228"/>
        <end position="260"/>
    </location>
</feature>
<keyword evidence="5" id="KW-1185">Reference proteome</keyword>
<protein>
    <recommendedName>
        <fullName evidence="3">Dilute domain-containing protein</fullName>
    </recommendedName>
</protein>